<feature type="non-terminal residue" evidence="1">
    <location>
        <position position="1"/>
    </location>
</feature>
<evidence type="ECO:0000313" key="1">
    <source>
        <dbReference type="EMBL" id="SVD96875.1"/>
    </source>
</evidence>
<proteinExistence type="predicted"/>
<protein>
    <submittedName>
        <fullName evidence="1">Uncharacterized protein</fullName>
    </submittedName>
</protein>
<sequence>YVIEDVRSPYNAEKLMDLAPNSVILDNRARSERFDDILIIYYKD</sequence>
<name>A0A382ZP56_9ZZZZ</name>
<dbReference type="EMBL" id="UINC01185259">
    <property type="protein sequence ID" value="SVD96875.1"/>
    <property type="molecule type" value="Genomic_DNA"/>
</dbReference>
<dbReference type="AlphaFoldDB" id="A0A382ZP56"/>
<gene>
    <name evidence="1" type="ORF">METZ01_LOCUS449729</name>
</gene>
<accession>A0A382ZP56</accession>
<reference evidence="1" key="1">
    <citation type="submission" date="2018-05" db="EMBL/GenBank/DDBJ databases">
        <authorList>
            <person name="Lanie J.A."/>
            <person name="Ng W.-L."/>
            <person name="Kazmierczak K.M."/>
            <person name="Andrzejewski T.M."/>
            <person name="Davidsen T.M."/>
            <person name="Wayne K.J."/>
            <person name="Tettelin H."/>
            <person name="Glass J.I."/>
            <person name="Rusch D."/>
            <person name="Podicherti R."/>
            <person name="Tsui H.-C.T."/>
            <person name="Winkler M.E."/>
        </authorList>
    </citation>
    <scope>NUCLEOTIDE SEQUENCE</scope>
</reference>
<organism evidence="1">
    <name type="scientific">marine metagenome</name>
    <dbReference type="NCBI Taxonomy" id="408172"/>
    <lineage>
        <taxon>unclassified sequences</taxon>
        <taxon>metagenomes</taxon>
        <taxon>ecological metagenomes</taxon>
    </lineage>
</organism>